<feature type="compositionally biased region" description="Polar residues" evidence="2">
    <location>
        <begin position="740"/>
        <end position="751"/>
    </location>
</feature>
<comment type="caution">
    <text evidence="3">The sequence shown here is derived from an EMBL/GenBank/DDBJ whole genome shotgun (WGS) entry which is preliminary data.</text>
</comment>
<dbReference type="SUPFAM" id="SSF52743">
    <property type="entry name" value="Subtilisin-like"/>
    <property type="match status" value="1"/>
</dbReference>
<feature type="region of interest" description="Disordered" evidence="2">
    <location>
        <begin position="433"/>
        <end position="456"/>
    </location>
</feature>
<dbReference type="GO" id="GO:0006508">
    <property type="term" value="P:proteolysis"/>
    <property type="evidence" value="ECO:0007669"/>
    <property type="project" value="InterPro"/>
</dbReference>
<proteinExistence type="predicted"/>
<reference evidence="3" key="1">
    <citation type="submission" date="2023-01" db="EMBL/GenBank/DDBJ databases">
        <title>Colletotrichum chrysophilum M932 genome sequence.</title>
        <authorList>
            <person name="Baroncelli R."/>
        </authorList>
    </citation>
    <scope>NUCLEOTIDE SEQUENCE</scope>
    <source>
        <strain evidence="3">M932</strain>
    </source>
</reference>
<dbReference type="SUPFAM" id="SSF48403">
    <property type="entry name" value="Ankyrin repeat"/>
    <property type="match status" value="1"/>
</dbReference>
<dbReference type="EMBL" id="JAQOWY010000010">
    <property type="protein sequence ID" value="KAK1856299.1"/>
    <property type="molecule type" value="Genomic_DNA"/>
</dbReference>
<dbReference type="InterPro" id="IPR002110">
    <property type="entry name" value="Ankyrin_rpt"/>
</dbReference>
<feature type="region of interest" description="Disordered" evidence="2">
    <location>
        <begin position="302"/>
        <end position="416"/>
    </location>
</feature>
<dbReference type="GO" id="GO:0004252">
    <property type="term" value="F:serine-type endopeptidase activity"/>
    <property type="evidence" value="ECO:0007669"/>
    <property type="project" value="InterPro"/>
</dbReference>
<evidence type="ECO:0000313" key="3">
    <source>
        <dbReference type="EMBL" id="KAK1856299.1"/>
    </source>
</evidence>
<dbReference type="PROSITE" id="PS00136">
    <property type="entry name" value="SUBTILASE_ASP"/>
    <property type="match status" value="1"/>
</dbReference>
<evidence type="ECO:0000256" key="2">
    <source>
        <dbReference type="SAM" id="MobiDB-lite"/>
    </source>
</evidence>
<feature type="compositionally biased region" description="Acidic residues" evidence="2">
    <location>
        <begin position="11"/>
        <end position="30"/>
    </location>
</feature>
<protein>
    <recommendedName>
        <fullName evidence="5">Ankyrin repeat protein</fullName>
    </recommendedName>
</protein>
<organism evidence="3 4">
    <name type="scientific">Colletotrichum chrysophilum</name>
    <dbReference type="NCBI Taxonomy" id="1836956"/>
    <lineage>
        <taxon>Eukaryota</taxon>
        <taxon>Fungi</taxon>
        <taxon>Dikarya</taxon>
        <taxon>Ascomycota</taxon>
        <taxon>Pezizomycotina</taxon>
        <taxon>Sordariomycetes</taxon>
        <taxon>Hypocreomycetidae</taxon>
        <taxon>Glomerellales</taxon>
        <taxon>Glomerellaceae</taxon>
        <taxon>Colletotrichum</taxon>
        <taxon>Colletotrichum gloeosporioides species complex</taxon>
    </lineage>
</organism>
<feature type="compositionally biased region" description="Basic and acidic residues" evidence="2">
    <location>
        <begin position="302"/>
        <end position="315"/>
    </location>
</feature>
<dbReference type="AlphaFoldDB" id="A0AAD9B003"/>
<dbReference type="InterPro" id="IPR036770">
    <property type="entry name" value="Ankyrin_rpt-contain_sf"/>
</dbReference>
<dbReference type="InterPro" id="IPR036852">
    <property type="entry name" value="Peptidase_S8/S53_dom_sf"/>
</dbReference>
<evidence type="ECO:0008006" key="5">
    <source>
        <dbReference type="Google" id="ProtNLM"/>
    </source>
</evidence>
<dbReference type="Gene3D" id="1.25.40.20">
    <property type="entry name" value="Ankyrin repeat-containing domain"/>
    <property type="match status" value="1"/>
</dbReference>
<evidence type="ECO:0000313" key="4">
    <source>
        <dbReference type="Proteomes" id="UP001243330"/>
    </source>
</evidence>
<dbReference type="InterPro" id="IPR023827">
    <property type="entry name" value="Peptidase_S8_Asp-AS"/>
</dbReference>
<feature type="compositionally biased region" description="Basic and acidic residues" evidence="2">
    <location>
        <begin position="392"/>
        <end position="403"/>
    </location>
</feature>
<feature type="region of interest" description="Disordered" evidence="2">
    <location>
        <begin position="701"/>
        <end position="752"/>
    </location>
</feature>
<name>A0AAD9B003_9PEZI</name>
<feature type="region of interest" description="Disordered" evidence="2">
    <location>
        <begin position="777"/>
        <end position="803"/>
    </location>
</feature>
<evidence type="ECO:0000256" key="1">
    <source>
        <dbReference type="ARBA" id="ARBA00022801"/>
    </source>
</evidence>
<feature type="compositionally biased region" description="Basic and acidic residues" evidence="2">
    <location>
        <begin position="359"/>
        <end position="373"/>
    </location>
</feature>
<keyword evidence="1" id="KW-0378">Hydrolase</keyword>
<feature type="compositionally biased region" description="Basic and acidic residues" evidence="2">
    <location>
        <begin position="782"/>
        <end position="798"/>
    </location>
</feature>
<accession>A0AAD9B003</accession>
<dbReference type="Gene3D" id="3.40.50.200">
    <property type="entry name" value="Peptidase S8/S53 domain"/>
    <property type="match status" value="1"/>
</dbReference>
<sequence length="871" mass="99398">MSNRQDNWQSDSEEDDEDHDEEEEDDDEQEGGVGQDSRTAEEERISPYDKAKAIDYIKSNFKDGATANDEASENLINIFLTSFPRVVQGFSHGRMSILHTIIKEMKNDEARDPLQASTIRPLFNRIVKEHPELLAEKDIKGRTPLYRAIHYHRRASVLVDCILENCENQLVKQHVDFALEQKYGTSDSWKTCLTLAFENNMNASVLQRLVKHASETALKLQDSSGKTPLHYAVNYEHCTDQRVGIIDLFLERDQEIVRLQKTNNPWQPINTFLDITYKRKKGKTEEIETSVYGELERTFKEHQKQNKLGKRDETGIKTAGRSSRVNGHGPAKTDHKLKAPKSSKVTTIQDEIPGTNMKKNGESEVHPKNDDTPTTKLARGDPTPKQLRHPKERLDEAVGDKPKSRVTTNGPDHAPLMQLKKVGTQGLDIEHEEMKEKSAACSEEASNSRHRHSDSNYKRVQTMLKIHYMRERTVKMAISFLYGKNVRRDKLVCFEYEGPLSIRDDLFKKRLGENRKSGVRFEDVLMYVRFPILVTVERTGKYATNSERGRQDMNFFFDWLYEKGVRYILKVEVEDSGTRAHSDDAIQKSLGQIVVEHLDWRKPDLDPGVICHIGRIAEKSKSKTLEEHYIDGTSSSIRRVSLKWSGGNAVLRAWGEPDGLPQLLGLTDVFLHLPAPTEMIETTKWVTAKIAEFEARLNKNAQNTRKAKDPVNSASQKRKIEVVDSWSQSQKGSRILMSSGGPSKSTGQTNPHTEHQWLNWVDRFATCMYEFWNETVQNSREQNSKEQNSKEKTSRDVGSHGLSDLDGLSKPVIVALIDDGVNVFDPEFSGRSIDGKTFDLQDNWVGQYYSSSQGHGTEMARLIWREKSIPQ</sequence>
<dbReference type="SMART" id="SM00248">
    <property type="entry name" value="ANK"/>
    <property type="match status" value="3"/>
</dbReference>
<dbReference type="Proteomes" id="UP001243330">
    <property type="component" value="Unassembled WGS sequence"/>
</dbReference>
<gene>
    <name evidence="3" type="ORF">CCHR01_01047</name>
</gene>
<feature type="region of interest" description="Disordered" evidence="2">
    <location>
        <begin position="1"/>
        <end position="46"/>
    </location>
</feature>
<keyword evidence="4" id="KW-1185">Reference proteome</keyword>